<dbReference type="Pfam" id="PF02213">
    <property type="entry name" value="GYF"/>
    <property type="match status" value="1"/>
</dbReference>
<keyword evidence="4" id="KW-1185">Reference proteome</keyword>
<dbReference type="Proteomes" id="UP000187455">
    <property type="component" value="Unassembled WGS sequence"/>
</dbReference>
<dbReference type="EMBL" id="LSSL01004815">
    <property type="protein sequence ID" value="OLY79191.1"/>
    <property type="molecule type" value="Genomic_DNA"/>
</dbReference>
<dbReference type="SUPFAM" id="SSF55277">
    <property type="entry name" value="GYF domain"/>
    <property type="match status" value="1"/>
</dbReference>
<reference evidence="3 4" key="1">
    <citation type="journal article" date="2016" name="Mol. Biol. Evol.">
        <title>Genome-Wide Survey of Gut Fungi (Harpellales) Reveals the First Horizontally Transferred Ubiquitin Gene from a Mosquito Host.</title>
        <authorList>
            <person name="Wang Y."/>
            <person name="White M.M."/>
            <person name="Kvist S."/>
            <person name="Moncalvo J.M."/>
        </authorList>
    </citation>
    <scope>NUCLEOTIDE SEQUENCE [LARGE SCALE GENOMIC DNA]</scope>
    <source>
        <strain evidence="3 4">ALG-7-W6</strain>
    </source>
</reference>
<accession>A0A1R0GQL3</accession>
<dbReference type="PROSITE" id="PS50829">
    <property type="entry name" value="GYF"/>
    <property type="match status" value="1"/>
</dbReference>
<organism evidence="3 4">
    <name type="scientific">Smittium mucronatum</name>
    <dbReference type="NCBI Taxonomy" id="133383"/>
    <lineage>
        <taxon>Eukaryota</taxon>
        <taxon>Fungi</taxon>
        <taxon>Fungi incertae sedis</taxon>
        <taxon>Zoopagomycota</taxon>
        <taxon>Kickxellomycotina</taxon>
        <taxon>Harpellomycetes</taxon>
        <taxon>Harpellales</taxon>
        <taxon>Legeriomycetaceae</taxon>
        <taxon>Smittium</taxon>
    </lineage>
</organism>
<dbReference type="InterPro" id="IPR003169">
    <property type="entry name" value="GYF"/>
</dbReference>
<dbReference type="PANTHER" id="PTHR47471:SF1">
    <property type="entry name" value="PROTEIN ESSENTIAL FOR POTEXVIRUS ACCUMULATION 1"/>
    <property type="match status" value="1"/>
</dbReference>
<comment type="caution">
    <text evidence="3">The sequence shown here is derived from an EMBL/GenBank/DDBJ whole genome shotgun (WGS) entry which is preliminary data.</text>
</comment>
<sequence>MRRVPEKSLTSPEVASPDASAQKSPNIGKSSAQTTPIRVFTNKEILDLFDQEKLTIPEDMVNRTEIVISKKALLPLALIEMTKAEAEKLAGPVNSELNKRFIMQQQQQQKRMQHLAMQQNLLSSSRKPSGMDRRVGGASSYLASTLNDHNSRDFDQKSQWTSAKIRRGMVGTFDSQGSFKYGEEAPLARDQNQARFNQAGPRSRNLNQEDALLGLLEEPIWIYRDPKGALQGPFSGLSMQEWFEAGYFPEDLQVRKKDWSEFETLSSVIIQLQCTTEPFIVATLLDSGRDASEIINHNSNLNAARDAPNLDMNYPPNRMANDSSVSDDAKFLYSKIISQNNYPNEPETQQNHNQVVAKRSYQLAQILAEQEMILVEINERQQLLQLLQQQAQQQLLQLGNVLIQEQQQLRQQALMSNTSVPQEFLLRLQHQTRIAEESIRLDLNQQTQIHVANLTQLENALDPIVVDAVQRGGLSYAVTLIRQQLRQLESHIVNEQQAHNGGNPVNSNEQLDFNTFAGNFLQEGLQRQHTNEIGAIGGPAQNIPETENKEATEQANNISESSAKQENPDEKRENSEADGVLDKMKELSIKSNQDANEKSSIGGSSAGNAIAKNESKSKAKSAQKNKPQQQSITKEAKEKCDDNSNKPEKNKSDTKQTGTSKMKKSTSDGTNNSESGKVESPKSDGSNDTEASNKTTGKVSSPWLTSATGTKKTLVEIQKEEALAQSKNQVKTQSPKSYASLVGSPSVSGEKAGVKSAGKSHTPSAEFLNWCRMTLGSLTGINVDEFIEVLLSFPLDPPKSSLEIISDQVYAYSKNLNGYAFASEFVKRRKQDANFEIKTPKMEAKKTEFQVVSKKGKKNKP</sequence>
<dbReference type="CDD" id="cd00072">
    <property type="entry name" value="GYF"/>
    <property type="match status" value="1"/>
</dbReference>
<dbReference type="OrthoDB" id="6415790at2759"/>
<proteinExistence type="predicted"/>
<evidence type="ECO:0000313" key="3">
    <source>
        <dbReference type="EMBL" id="OLY79191.1"/>
    </source>
</evidence>
<feature type="region of interest" description="Disordered" evidence="1">
    <location>
        <begin position="1"/>
        <end position="35"/>
    </location>
</feature>
<feature type="region of interest" description="Disordered" evidence="1">
    <location>
        <begin position="534"/>
        <end position="709"/>
    </location>
</feature>
<feature type="region of interest" description="Disordered" evidence="1">
    <location>
        <begin position="724"/>
        <end position="762"/>
    </location>
</feature>
<feature type="compositionally biased region" description="Polar residues" evidence="1">
    <location>
        <begin position="683"/>
        <end position="709"/>
    </location>
</feature>
<dbReference type="InterPro" id="IPR035445">
    <property type="entry name" value="GYF-like_dom_sf"/>
</dbReference>
<feature type="compositionally biased region" description="Low complexity" evidence="1">
    <location>
        <begin position="598"/>
        <end position="612"/>
    </location>
</feature>
<gene>
    <name evidence="3" type="ORF">AYI68_g6748</name>
</gene>
<evidence type="ECO:0000313" key="4">
    <source>
        <dbReference type="Proteomes" id="UP000187455"/>
    </source>
</evidence>
<dbReference type="SMART" id="SM00444">
    <property type="entry name" value="GYF"/>
    <property type="match status" value="1"/>
</dbReference>
<feature type="domain" description="GYF" evidence="2">
    <location>
        <begin position="218"/>
        <end position="266"/>
    </location>
</feature>
<protein>
    <submittedName>
        <fullName evidence="3">GYF domain-containing protein mpd2</fullName>
    </submittedName>
</protein>
<feature type="compositionally biased region" description="Polar residues" evidence="1">
    <location>
        <begin position="553"/>
        <end position="565"/>
    </location>
</feature>
<evidence type="ECO:0000256" key="1">
    <source>
        <dbReference type="SAM" id="MobiDB-lite"/>
    </source>
</evidence>
<name>A0A1R0GQL3_9FUNG</name>
<feature type="compositionally biased region" description="Basic and acidic residues" evidence="1">
    <location>
        <begin position="634"/>
        <end position="654"/>
    </location>
</feature>
<dbReference type="PANTHER" id="PTHR47471">
    <property type="entry name" value="GYF DOMAIN-CONTAINING PROTEIN"/>
    <property type="match status" value="1"/>
</dbReference>
<dbReference type="STRING" id="133383.A0A1R0GQL3"/>
<dbReference type="Gene3D" id="3.30.1490.40">
    <property type="match status" value="1"/>
</dbReference>
<evidence type="ECO:0000259" key="2">
    <source>
        <dbReference type="PROSITE" id="PS50829"/>
    </source>
</evidence>
<feature type="compositionally biased region" description="Basic and acidic residues" evidence="1">
    <location>
        <begin position="566"/>
        <end position="588"/>
    </location>
</feature>
<feature type="compositionally biased region" description="Polar residues" evidence="1">
    <location>
        <begin position="725"/>
        <end position="747"/>
    </location>
</feature>
<feature type="compositionally biased region" description="Polar residues" evidence="1">
    <location>
        <begin position="8"/>
        <end position="35"/>
    </location>
</feature>
<dbReference type="AlphaFoldDB" id="A0A1R0GQL3"/>